<dbReference type="SUPFAM" id="SSF53850">
    <property type="entry name" value="Periplasmic binding protein-like II"/>
    <property type="match status" value="1"/>
</dbReference>
<evidence type="ECO:0000256" key="4">
    <source>
        <dbReference type="ARBA" id="ARBA00023163"/>
    </source>
</evidence>
<accession>A0A0F3KXX8</accession>
<keyword evidence="3" id="KW-0238">DNA-binding</keyword>
<dbReference type="SUPFAM" id="SSF46785">
    <property type="entry name" value="Winged helix' DNA-binding domain"/>
    <property type="match status" value="1"/>
</dbReference>
<dbReference type="PATRIC" id="fig|345309.4.peg.465"/>
<organism evidence="6 7">
    <name type="scientific">Luteibacter yeojuensis</name>
    <dbReference type="NCBI Taxonomy" id="345309"/>
    <lineage>
        <taxon>Bacteria</taxon>
        <taxon>Pseudomonadati</taxon>
        <taxon>Pseudomonadota</taxon>
        <taxon>Gammaproteobacteria</taxon>
        <taxon>Lysobacterales</taxon>
        <taxon>Rhodanobacteraceae</taxon>
        <taxon>Luteibacter</taxon>
    </lineage>
</organism>
<dbReference type="InterPro" id="IPR036390">
    <property type="entry name" value="WH_DNA-bd_sf"/>
</dbReference>
<comment type="caution">
    <text evidence="6">The sequence shown here is derived from an EMBL/GenBank/DDBJ whole genome shotgun (WGS) entry which is preliminary data.</text>
</comment>
<dbReference type="OrthoDB" id="570111at2"/>
<dbReference type="Gene3D" id="1.10.10.10">
    <property type="entry name" value="Winged helix-like DNA-binding domain superfamily/Winged helix DNA-binding domain"/>
    <property type="match status" value="1"/>
</dbReference>
<dbReference type="InterPro" id="IPR000847">
    <property type="entry name" value="LysR_HTH_N"/>
</dbReference>
<evidence type="ECO:0000256" key="3">
    <source>
        <dbReference type="ARBA" id="ARBA00023125"/>
    </source>
</evidence>
<reference evidence="6 7" key="1">
    <citation type="submission" date="2015-03" db="EMBL/GenBank/DDBJ databases">
        <title>Draft genome sequence of Luteibacter yeojuensis strain SU11.</title>
        <authorList>
            <person name="Sulaiman J."/>
            <person name="Priya K."/>
            <person name="Chan K.-G."/>
        </authorList>
    </citation>
    <scope>NUCLEOTIDE SEQUENCE [LARGE SCALE GENOMIC DNA]</scope>
    <source>
        <strain evidence="6 7">SU11</strain>
    </source>
</reference>
<evidence type="ECO:0000256" key="1">
    <source>
        <dbReference type="ARBA" id="ARBA00009437"/>
    </source>
</evidence>
<comment type="similarity">
    <text evidence="1">Belongs to the LysR transcriptional regulatory family.</text>
</comment>
<dbReference type="GO" id="GO:0006351">
    <property type="term" value="P:DNA-templated transcription"/>
    <property type="evidence" value="ECO:0007669"/>
    <property type="project" value="TreeGrafter"/>
</dbReference>
<proteinExistence type="inferred from homology"/>
<dbReference type="InterPro" id="IPR005119">
    <property type="entry name" value="LysR_subst-bd"/>
</dbReference>
<gene>
    <name evidence="6" type="ORF">VI08_06390</name>
</gene>
<dbReference type="GO" id="GO:0043565">
    <property type="term" value="F:sequence-specific DNA binding"/>
    <property type="evidence" value="ECO:0007669"/>
    <property type="project" value="TreeGrafter"/>
</dbReference>
<dbReference type="GO" id="GO:0003700">
    <property type="term" value="F:DNA-binding transcription factor activity"/>
    <property type="evidence" value="ECO:0007669"/>
    <property type="project" value="InterPro"/>
</dbReference>
<dbReference type="PANTHER" id="PTHR30537:SF3">
    <property type="entry name" value="TRANSCRIPTIONAL REGULATORY PROTEIN"/>
    <property type="match status" value="1"/>
</dbReference>
<dbReference type="Proteomes" id="UP000033651">
    <property type="component" value="Unassembled WGS sequence"/>
</dbReference>
<keyword evidence="2" id="KW-0805">Transcription regulation</keyword>
<keyword evidence="4" id="KW-0804">Transcription</keyword>
<dbReference type="RefSeq" id="WP_045828726.1">
    <property type="nucleotide sequence ID" value="NZ_JZRB01000013.1"/>
</dbReference>
<dbReference type="PROSITE" id="PS50931">
    <property type="entry name" value="HTH_LYSR"/>
    <property type="match status" value="1"/>
</dbReference>
<dbReference type="InterPro" id="IPR058163">
    <property type="entry name" value="LysR-type_TF_proteobact-type"/>
</dbReference>
<name>A0A0F3KXX8_9GAMM</name>
<dbReference type="Pfam" id="PF00126">
    <property type="entry name" value="HTH_1"/>
    <property type="match status" value="1"/>
</dbReference>
<sequence length="297" mass="32278">MADDISWELYRTFLAVLREGSLSGAARRLGITQPTAGRHVALLEDAFGQPLFTRTQTGLKPTEAATALQGHAEAMESVAASLRRTGTGFREGEATGTVRVSASEVISMEVLPPALAALHQRHPGLRIEVDASNAVQDLTQREVDIAVRMAPPKQGVLVARHVGTVAVALFARDDYLARAGTPSSEDDLARHALIGYDRETPFIREARKAWPSWRRDAFTFRADSDLVQLALVRAGAGIGACQVALARRDPRLVRVLPAMVFPLETWVAMHGNLRTSRRHKVVFDALVACLQAHAGIQ</sequence>
<evidence type="ECO:0000259" key="5">
    <source>
        <dbReference type="PROSITE" id="PS50931"/>
    </source>
</evidence>
<protein>
    <submittedName>
        <fullName evidence="6">LysR family transcriptional regulator</fullName>
    </submittedName>
</protein>
<dbReference type="InterPro" id="IPR036388">
    <property type="entry name" value="WH-like_DNA-bd_sf"/>
</dbReference>
<dbReference type="AlphaFoldDB" id="A0A0F3KXX8"/>
<dbReference type="EMBL" id="JZRB01000013">
    <property type="protein sequence ID" value="KJV36100.1"/>
    <property type="molecule type" value="Genomic_DNA"/>
</dbReference>
<dbReference type="Gene3D" id="3.40.190.290">
    <property type="match status" value="1"/>
</dbReference>
<dbReference type="PANTHER" id="PTHR30537">
    <property type="entry name" value="HTH-TYPE TRANSCRIPTIONAL REGULATOR"/>
    <property type="match status" value="1"/>
</dbReference>
<evidence type="ECO:0000313" key="7">
    <source>
        <dbReference type="Proteomes" id="UP000033651"/>
    </source>
</evidence>
<dbReference type="Pfam" id="PF03466">
    <property type="entry name" value="LysR_substrate"/>
    <property type="match status" value="1"/>
</dbReference>
<dbReference type="PRINTS" id="PR00039">
    <property type="entry name" value="HTHLYSR"/>
</dbReference>
<keyword evidence="7" id="KW-1185">Reference proteome</keyword>
<feature type="domain" description="HTH lysR-type" evidence="5">
    <location>
        <begin position="5"/>
        <end position="62"/>
    </location>
</feature>
<evidence type="ECO:0000256" key="2">
    <source>
        <dbReference type="ARBA" id="ARBA00023015"/>
    </source>
</evidence>
<evidence type="ECO:0000313" key="6">
    <source>
        <dbReference type="EMBL" id="KJV36100.1"/>
    </source>
</evidence>